<dbReference type="InterPro" id="IPR005645">
    <property type="entry name" value="FSH-like_dom"/>
</dbReference>
<proteinExistence type="predicted"/>
<keyword evidence="1" id="KW-0378">Hydrolase</keyword>
<dbReference type="PANTHER" id="PTHR48070">
    <property type="entry name" value="ESTERASE OVCA2"/>
    <property type="match status" value="1"/>
</dbReference>
<dbReference type="Gene3D" id="3.40.50.1820">
    <property type="entry name" value="alpha/beta hydrolase"/>
    <property type="match status" value="1"/>
</dbReference>
<evidence type="ECO:0000256" key="1">
    <source>
        <dbReference type="ARBA" id="ARBA00022801"/>
    </source>
</evidence>
<name>A0AAI8VYE3_9PEZI</name>
<keyword evidence="4" id="KW-1185">Reference proteome</keyword>
<evidence type="ECO:0000313" key="3">
    <source>
        <dbReference type="EMBL" id="CAJ2513373.1"/>
    </source>
</evidence>
<dbReference type="PANTHER" id="PTHR48070:SF6">
    <property type="entry name" value="ESTERASE OVCA2"/>
    <property type="match status" value="1"/>
</dbReference>
<dbReference type="AlphaFoldDB" id="A0AAI8VYE3"/>
<evidence type="ECO:0000259" key="2">
    <source>
        <dbReference type="Pfam" id="PF03959"/>
    </source>
</evidence>
<feature type="domain" description="Serine hydrolase" evidence="2">
    <location>
        <begin position="12"/>
        <end position="59"/>
    </location>
</feature>
<dbReference type="GO" id="GO:0005634">
    <property type="term" value="C:nucleus"/>
    <property type="evidence" value="ECO:0007669"/>
    <property type="project" value="TreeGrafter"/>
</dbReference>
<reference evidence="3" key="1">
    <citation type="submission" date="2023-10" db="EMBL/GenBank/DDBJ databases">
        <authorList>
            <person name="Hackl T."/>
        </authorList>
    </citation>
    <scope>NUCLEOTIDE SEQUENCE</scope>
</reference>
<feature type="domain" description="Serine hydrolase" evidence="2">
    <location>
        <begin position="73"/>
        <end position="198"/>
    </location>
</feature>
<accession>A0AAI8VYE3</accession>
<dbReference type="Pfam" id="PF03959">
    <property type="entry name" value="FSH1"/>
    <property type="match status" value="2"/>
</dbReference>
<dbReference type="InterPro" id="IPR029058">
    <property type="entry name" value="AB_hydrolase_fold"/>
</dbReference>
<dbReference type="SUPFAM" id="SSF53474">
    <property type="entry name" value="alpha/beta-Hydrolases"/>
    <property type="match status" value="1"/>
</dbReference>
<protein>
    <submittedName>
        <fullName evidence="3">Uu.00g014920.m01.CDS01</fullName>
    </submittedName>
</protein>
<sequence>MLRNVRQPRPKKPVMLMLHGSGSLSAIFRFQTHGLARELSKSFDLVFLDGPTPSPPGPELFDVARYIQTQLVDQGVKAGDVVAILGFSQGALTAMAMLDLRLAQQSAWQNLRFCVTIGAGTTDDSAQLDGIESMISTLSHMLGQPDGKFPLYSVQASGTRDVWYKDGKRLASMCAKDRTKTMDYRDGHVVPRQRADIMKLVHLITAIDTDSKAVQDVSEAVQPLEARSVPTILAGEDTTRGMAVLADRGIRI</sequence>
<dbReference type="GO" id="GO:0016787">
    <property type="term" value="F:hydrolase activity"/>
    <property type="evidence" value="ECO:0007669"/>
    <property type="project" value="UniProtKB-KW"/>
</dbReference>
<dbReference type="InterPro" id="IPR050593">
    <property type="entry name" value="LovG"/>
</dbReference>
<dbReference type="Proteomes" id="UP001295740">
    <property type="component" value="Unassembled WGS sequence"/>
</dbReference>
<dbReference type="GO" id="GO:0005737">
    <property type="term" value="C:cytoplasm"/>
    <property type="evidence" value="ECO:0007669"/>
    <property type="project" value="TreeGrafter"/>
</dbReference>
<organism evidence="3 4">
    <name type="scientific">Anthostomella pinea</name>
    <dbReference type="NCBI Taxonomy" id="933095"/>
    <lineage>
        <taxon>Eukaryota</taxon>
        <taxon>Fungi</taxon>
        <taxon>Dikarya</taxon>
        <taxon>Ascomycota</taxon>
        <taxon>Pezizomycotina</taxon>
        <taxon>Sordariomycetes</taxon>
        <taxon>Xylariomycetidae</taxon>
        <taxon>Xylariales</taxon>
        <taxon>Xylariaceae</taxon>
        <taxon>Anthostomella</taxon>
    </lineage>
</organism>
<dbReference type="EMBL" id="CAUWAG010000020">
    <property type="protein sequence ID" value="CAJ2513373.1"/>
    <property type="molecule type" value="Genomic_DNA"/>
</dbReference>
<evidence type="ECO:0000313" key="4">
    <source>
        <dbReference type="Proteomes" id="UP001295740"/>
    </source>
</evidence>
<comment type="caution">
    <text evidence="3">The sequence shown here is derived from an EMBL/GenBank/DDBJ whole genome shotgun (WGS) entry which is preliminary data.</text>
</comment>
<gene>
    <name evidence="3" type="ORF">KHLLAP_LOCUS13841</name>
</gene>